<reference evidence="5 6" key="1">
    <citation type="journal article" date="2021" name="Arch. Microbiol.">
        <title>Thalassobius aquimarinus sp. nov., isolated from the Sea of Japan seashore.</title>
        <authorList>
            <person name="Kurilenko V.V."/>
            <person name="Romanenko L.A."/>
            <person name="Chernysheva N.Y."/>
            <person name="Velansky P.V."/>
            <person name="Tekutyeva L.A."/>
            <person name="Isaeva M.P."/>
            <person name="Mikhailov V.V."/>
        </authorList>
    </citation>
    <scope>NUCLEOTIDE SEQUENCE [LARGE SCALE GENOMIC DNA]</scope>
    <source>
        <strain evidence="5 6">KMM 8518</strain>
    </source>
</reference>
<dbReference type="Proteomes" id="UP001195941">
    <property type="component" value="Unassembled WGS sequence"/>
</dbReference>
<dbReference type="InterPro" id="IPR023346">
    <property type="entry name" value="Lysozyme-like_dom_sf"/>
</dbReference>
<dbReference type="Gene3D" id="1.10.530.10">
    <property type="match status" value="1"/>
</dbReference>
<comment type="caution">
    <text evidence="5">The sequence shown here is derived from an EMBL/GenBank/DDBJ whole genome shotgun (WGS) entry which is preliminary data.</text>
</comment>
<feature type="chain" id="PRO_5046976646" evidence="3">
    <location>
        <begin position="22"/>
        <end position="194"/>
    </location>
</feature>
<keyword evidence="6" id="KW-1185">Reference proteome</keyword>
<evidence type="ECO:0000259" key="4">
    <source>
        <dbReference type="Pfam" id="PF01464"/>
    </source>
</evidence>
<evidence type="ECO:0000313" key="5">
    <source>
        <dbReference type="EMBL" id="MBR9651845.1"/>
    </source>
</evidence>
<keyword evidence="3" id="KW-0732">Signal</keyword>
<evidence type="ECO:0000313" key="6">
    <source>
        <dbReference type="Proteomes" id="UP001195941"/>
    </source>
</evidence>
<dbReference type="PANTHER" id="PTHR37423">
    <property type="entry name" value="SOLUBLE LYTIC MUREIN TRANSGLYCOSYLASE-RELATED"/>
    <property type="match status" value="1"/>
</dbReference>
<evidence type="ECO:0000256" key="3">
    <source>
        <dbReference type="SAM" id="SignalP"/>
    </source>
</evidence>
<feature type="domain" description="Transglycosylase SLT" evidence="4">
    <location>
        <begin position="81"/>
        <end position="180"/>
    </location>
</feature>
<gene>
    <name evidence="5" type="ORF">IT775_12010</name>
</gene>
<dbReference type="PANTHER" id="PTHR37423:SF2">
    <property type="entry name" value="MEMBRANE-BOUND LYTIC MUREIN TRANSGLYCOSYLASE C"/>
    <property type="match status" value="1"/>
</dbReference>
<feature type="signal peptide" evidence="3">
    <location>
        <begin position="1"/>
        <end position="21"/>
    </location>
</feature>
<sequence>MRTGLALGLMLALIGGNAVQADVLSSKSRVKLFKSQTRVLDQRAASQYSSSVRLKPATVHTPTKWGTTGFKGKYSGPYLDMARTAATRHGVPEDLFLRLVQQESGFNARAKSPKGALGLAQLMPQTARKLGVDPHDPYENLDGGARYLAQQYRRFGSWRLALAAYNAGPEAVEKHGGVPPYRETRNYVKVIWGS</sequence>
<organism evidence="5 6">
    <name type="scientific">Thalassovita aquimarina</name>
    <dbReference type="NCBI Taxonomy" id="2785917"/>
    <lineage>
        <taxon>Bacteria</taxon>
        <taxon>Pseudomonadati</taxon>
        <taxon>Pseudomonadota</taxon>
        <taxon>Alphaproteobacteria</taxon>
        <taxon>Rhodobacterales</taxon>
        <taxon>Roseobacteraceae</taxon>
        <taxon>Thalassovita</taxon>
    </lineage>
</organism>
<dbReference type="SUPFAM" id="SSF53955">
    <property type="entry name" value="Lysozyme-like"/>
    <property type="match status" value="1"/>
</dbReference>
<comment type="similarity">
    <text evidence="2">Belongs to the virb1 family.</text>
</comment>
<evidence type="ECO:0000256" key="1">
    <source>
        <dbReference type="ARBA" id="ARBA00007734"/>
    </source>
</evidence>
<dbReference type="EMBL" id="JADMKU010000010">
    <property type="protein sequence ID" value="MBR9651845.1"/>
    <property type="molecule type" value="Genomic_DNA"/>
</dbReference>
<proteinExistence type="inferred from homology"/>
<name>A0ABS5HSE5_9RHOB</name>
<protein>
    <submittedName>
        <fullName evidence="5">Lytic transglycosylase domain-containing protein</fullName>
    </submittedName>
</protein>
<dbReference type="InterPro" id="IPR008258">
    <property type="entry name" value="Transglycosylase_SLT_dom_1"/>
</dbReference>
<accession>A0ABS5HSE5</accession>
<evidence type="ECO:0000256" key="2">
    <source>
        <dbReference type="ARBA" id="ARBA00009387"/>
    </source>
</evidence>
<dbReference type="CDD" id="cd00254">
    <property type="entry name" value="LT-like"/>
    <property type="match status" value="1"/>
</dbReference>
<dbReference type="RefSeq" id="WP_212701364.1">
    <property type="nucleotide sequence ID" value="NZ_JADMKU010000010.1"/>
</dbReference>
<comment type="similarity">
    <text evidence="1">Belongs to the transglycosylase Slt family.</text>
</comment>
<dbReference type="Pfam" id="PF01464">
    <property type="entry name" value="SLT"/>
    <property type="match status" value="1"/>
</dbReference>